<dbReference type="CDD" id="cd07410">
    <property type="entry name" value="MPP_CpdB_N"/>
    <property type="match status" value="1"/>
</dbReference>
<dbReference type="Pfam" id="PF00149">
    <property type="entry name" value="Metallophos"/>
    <property type="match status" value="1"/>
</dbReference>
<dbReference type="InterPro" id="IPR029052">
    <property type="entry name" value="Metallo-depent_PP-like"/>
</dbReference>
<evidence type="ECO:0000256" key="1">
    <source>
        <dbReference type="ARBA" id="ARBA00000527"/>
    </source>
</evidence>
<feature type="domain" description="5'-Nucleotidase C-terminal" evidence="13">
    <location>
        <begin position="330"/>
        <end position="487"/>
    </location>
</feature>
<evidence type="ECO:0000313" key="14">
    <source>
        <dbReference type="EMBL" id="MBD1371485.1"/>
    </source>
</evidence>
<keyword evidence="10" id="KW-0511">Multifunctional enzyme</keyword>
<reference evidence="14" key="1">
    <citation type="submission" date="2020-09" db="EMBL/GenBank/DDBJ databases">
        <title>A novel bacterium of genus Hazenella, isolated from South China Sea.</title>
        <authorList>
            <person name="Huang H."/>
            <person name="Mo K."/>
            <person name="Hu Y."/>
        </authorList>
    </citation>
    <scope>NUCLEOTIDE SEQUENCE</scope>
    <source>
        <strain evidence="14">IB182357</strain>
    </source>
</reference>
<keyword evidence="6" id="KW-0479">Metal-binding</keyword>
<evidence type="ECO:0000256" key="7">
    <source>
        <dbReference type="ARBA" id="ARBA00022729"/>
    </source>
</evidence>
<proteinExistence type="inferred from homology"/>
<evidence type="ECO:0000259" key="13">
    <source>
        <dbReference type="Pfam" id="PF02872"/>
    </source>
</evidence>
<dbReference type="InterPro" id="IPR006179">
    <property type="entry name" value="5_nucleotidase/apyrase"/>
</dbReference>
<dbReference type="GO" id="GO:0030288">
    <property type="term" value="C:outer membrane-bounded periplasmic space"/>
    <property type="evidence" value="ECO:0007669"/>
    <property type="project" value="TreeGrafter"/>
</dbReference>
<feature type="domain" description="Calcineurin-like phosphoesterase" evidence="12">
    <location>
        <begin position="7"/>
        <end position="241"/>
    </location>
</feature>
<comment type="similarity">
    <text evidence="5 11">Belongs to the 5'-nucleotidase family.</text>
</comment>
<evidence type="ECO:0000256" key="2">
    <source>
        <dbReference type="ARBA" id="ARBA00001730"/>
    </source>
</evidence>
<dbReference type="RefSeq" id="WP_191141559.1">
    <property type="nucleotide sequence ID" value="NZ_JACXAH010000003.1"/>
</dbReference>
<keyword evidence="7" id="KW-0732">Signal</keyword>
<dbReference type="EMBL" id="JACXAH010000003">
    <property type="protein sequence ID" value="MBD1371485.1"/>
    <property type="molecule type" value="Genomic_DNA"/>
</dbReference>
<dbReference type="InterPro" id="IPR036907">
    <property type="entry name" value="5'-Nucleotdase_C_sf"/>
</dbReference>
<comment type="catalytic activity">
    <reaction evidence="2">
        <text>a nucleoside 2',3'-cyclic phosphate + H2O = a nucleoside 3'-phosphate + H(+)</text>
        <dbReference type="Rhea" id="RHEA:19621"/>
        <dbReference type="ChEBI" id="CHEBI:15377"/>
        <dbReference type="ChEBI" id="CHEBI:15378"/>
        <dbReference type="ChEBI" id="CHEBI:66949"/>
        <dbReference type="ChEBI" id="CHEBI:66954"/>
        <dbReference type="EC" id="3.1.4.16"/>
    </reaction>
</comment>
<evidence type="ECO:0000256" key="8">
    <source>
        <dbReference type="ARBA" id="ARBA00022741"/>
    </source>
</evidence>
<dbReference type="GO" id="GO:0046872">
    <property type="term" value="F:metal ion binding"/>
    <property type="evidence" value="ECO:0007669"/>
    <property type="project" value="UniProtKB-KW"/>
</dbReference>
<organism evidence="14 15">
    <name type="scientific">Polycladospora coralii</name>
    <dbReference type="NCBI Taxonomy" id="2771432"/>
    <lineage>
        <taxon>Bacteria</taxon>
        <taxon>Bacillati</taxon>
        <taxon>Bacillota</taxon>
        <taxon>Bacilli</taxon>
        <taxon>Bacillales</taxon>
        <taxon>Thermoactinomycetaceae</taxon>
        <taxon>Polycladospora</taxon>
    </lineage>
</organism>
<dbReference type="InterPro" id="IPR041827">
    <property type="entry name" value="CpdB_N"/>
</dbReference>
<keyword evidence="8 11" id="KW-0547">Nucleotide-binding</keyword>
<dbReference type="GO" id="GO:0009166">
    <property type="term" value="P:nucleotide catabolic process"/>
    <property type="evidence" value="ECO:0007669"/>
    <property type="project" value="InterPro"/>
</dbReference>
<dbReference type="AlphaFoldDB" id="A0A926N9N3"/>
<dbReference type="PANTHER" id="PTHR11575">
    <property type="entry name" value="5'-NUCLEOTIDASE-RELATED"/>
    <property type="match status" value="1"/>
</dbReference>
<comment type="cofactor">
    <cofactor evidence="3">
        <name>a divalent metal cation</name>
        <dbReference type="ChEBI" id="CHEBI:60240"/>
    </cofactor>
</comment>
<evidence type="ECO:0000256" key="4">
    <source>
        <dbReference type="ARBA" id="ARBA00004196"/>
    </source>
</evidence>
<comment type="subcellular location">
    <subcellularLocation>
        <location evidence="4">Cell envelope</location>
    </subcellularLocation>
</comment>
<dbReference type="InterPro" id="IPR008334">
    <property type="entry name" value="5'-Nucleotdase_C"/>
</dbReference>
<dbReference type="PROSITE" id="PS00786">
    <property type="entry name" value="5_NUCLEOTIDASE_2"/>
    <property type="match status" value="1"/>
</dbReference>
<dbReference type="InterPro" id="IPR004843">
    <property type="entry name" value="Calcineurin-like_PHP"/>
</dbReference>
<accession>A0A926N9N3</accession>
<dbReference type="Proteomes" id="UP000661691">
    <property type="component" value="Unassembled WGS sequence"/>
</dbReference>
<evidence type="ECO:0000256" key="3">
    <source>
        <dbReference type="ARBA" id="ARBA00001968"/>
    </source>
</evidence>
<sequence>MKKQKITILETSDVHGSVLPIHYGLNQNMEFGFAKLATLIKQERLLNEENTLLIDNGDLIQGTPLAYYCARIQSELENPMPEILKCLQYDAAILGNHEFNYGKTFLDRIVKQAALPYLSANVCKKKDGKPLYDQPYLVKTVADGIRVGVLGLTTHYIPNWEHPDHIAELTFVDAVASAKQWVPYLREQENVDVVVVAYHGGFERDLQTGEPIEPLTGENQGYQLCAEVPGIDVLLTGHQHRALAEKTVNDVVVVQPANNGLYLGKVELFLERDQLGWKITHKEAKLLSVESVSVDNEVVDIVRPYEALTQEWLDQPIGKIEGNMLIDDPMKVRTEKHAMIEFINHIQMEVAEVDISNTALFDNYATGFKSDVTMRDIVANYVYPNTLKVLRLTGQDIKDALEQSASYFAPYNGTEIEVNPKFLYPKPEHYNYDMWEGISYLINISNPVGDRIEELSYQDQPLALDKEYDVVMNNYRASGGGNYLMFQDKPVVREVPTEMSELIVNYFMKHKVVKANVTPTWKVIHD</sequence>
<comment type="catalytic activity">
    <reaction evidence="1">
        <text>a ribonucleoside 3'-phosphate + H2O = a ribonucleoside + phosphate</text>
        <dbReference type="Rhea" id="RHEA:10144"/>
        <dbReference type="ChEBI" id="CHEBI:13197"/>
        <dbReference type="ChEBI" id="CHEBI:15377"/>
        <dbReference type="ChEBI" id="CHEBI:18254"/>
        <dbReference type="ChEBI" id="CHEBI:43474"/>
        <dbReference type="EC" id="3.1.3.6"/>
    </reaction>
</comment>
<dbReference type="GO" id="GO:0008254">
    <property type="term" value="F:3'-nucleotidase activity"/>
    <property type="evidence" value="ECO:0007669"/>
    <property type="project" value="UniProtKB-EC"/>
</dbReference>
<dbReference type="InterPro" id="IPR006146">
    <property type="entry name" value="5'-Nucleotdase_CS"/>
</dbReference>
<dbReference type="Pfam" id="PF02872">
    <property type="entry name" value="5_nucleotid_C"/>
    <property type="match status" value="1"/>
</dbReference>
<evidence type="ECO:0000256" key="6">
    <source>
        <dbReference type="ARBA" id="ARBA00022723"/>
    </source>
</evidence>
<keyword evidence="9 11" id="KW-0378">Hydrolase</keyword>
<dbReference type="GO" id="GO:0000166">
    <property type="term" value="F:nucleotide binding"/>
    <property type="evidence" value="ECO:0007669"/>
    <property type="project" value="UniProtKB-KW"/>
</dbReference>
<dbReference type="PRINTS" id="PR01607">
    <property type="entry name" value="APYRASEFAMLY"/>
</dbReference>
<gene>
    <name evidence="14" type="ORF">IC620_03835</name>
</gene>
<keyword evidence="15" id="KW-1185">Reference proteome</keyword>
<evidence type="ECO:0000259" key="12">
    <source>
        <dbReference type="Pfam" id="PF00149"/>
    </source>
</evidence>
<dbReference type="SUPFAM" id="SSF56300">
    <property type="entry name" value="Metallo-dependent phosphatases"/>
    <property type="match status" value="1"/>
</dbReference>
<dbReference type="SUPFAM" id="SSF55816">
    <property type="entry name" value="5'-nucleotidase (syn. UDP-sugar hydrolase), C-terminal domain"/>
    <property type="match status" value="1"/>
</dbReference>
<evidence type="ECO:0000256" key="10">
    <source>
        <dbReference type="ARBA" id="ARBA00023268"/>
    </source>
</evidence>
<dbReference type="GO" id="GO:0008663">
    <property type="term" value="F:2',3'-cyclic-nucleotide 2'-phosphodiesterase activity"/>
    <property type="evidence" value="ECO:0007669"/>
    <property type="project" value="UniProtKB-EC"/>
</dbReference>
<comment type="caution">
    <text evidence="14">The sequence shown here is derived from an EMBL/GenBank/DDBJ whole genome shotgun (WGS) entry which is preliminary data.</text>
</comment>
<evidence type="ECO:0000256" key="9">
    <source>
        <dbReference type="ARBA" id="ARBA00022801"/>
    </source>
</evidence>
<protein>
    <submittedName>
        <fullName evidence="14">5'-nucleotidase C-terminal domain-containing protein</fullName>
    </submittedName>
</protein>
<evidence type="ECO:0000256" key="11">
    <source>
        <dbReference type="RuleBase" id="RU362119"/>
    </source>
</evidence>
<dbReference type="Gene3D" id="3.90.780.10">
    <property type="entry name" value="5'-Nucleotidase, C-terminal domain"/>
    <property type="match status" value="1"/>
</dbReference>
<dbReference type="Gene3D" id="3.60.21.10">
    <property type="match status" value="1"/>
</dbReference>
<name>A0A926N9N3_9BACL</name>
<dbReference type="PANTHER" id="PTHR11575:SF6">
    <property type="entry name" value="2',3'-CYCLIC-NUCLEOTIDE 2'-PHOSPHODIESTERASE_3'-NUCLEOTIDASE"/>
    <property type="match status" value="1"/>
</dbReference>
<evidence type="ECO:0000313" key="15">
    <source>
        <dbReference type="Proteomes" id="UP000661691"/>
    </source>
</evidence>
<evidence type="ECO:0000256" key="5">
    <source>
        <dbReference type="ARBA" id="ARBA00006654"/>
    </source>
</evidence>